<proteinExistence type="predicted"/>
<evidence type="ECO:0000313" key="1">
    <source>
        <dbReference type="EMBL" id="CAG9314779.1"/>
    </source>
</evidence>
<reference evidence="1" key="1">
    <citation type="submission" date="2021-09" db="EMBL/GenBank/DDBJ databases">
        <authorList>
            <consortium name="AG Swart"/>
            <person name="Singh M."/>
            <person name="Singh A."/>
            <person name="Seah K."/>
            <person name="Emmerich C."/>
        </authorList>
    </citation>
    <scope>NUCLEOTIDE SEQUENCE</scope>
    <source>
        <strain evidence="1">ATCC30299</strain>
    </source>
</reference>
<sequence>MSTTRCYKPGCNQEVEISCSCTSPEIYSCNEHLKEHCTSKGNHNFDSIFYEPAESTKIAISSLLAEESQNIEKIKRDIITTFYQTLLTYENIFKKTLKEIDSDITKMHSSAEKISQVKRLSKFEKDADLNLLALQPNEAAKIAKKILQRNQIKISSCSAKWEGRLIKFFEVLMKKSRYTSSEIMFGLKSLEERLNFEKELMDIYSELNIYKNMLRVDPTNVNAYNCMEISSTMKRDVKKHYNIITMQLDLMQIKQFTIIIKDMLLKS</sequence>
<dbReference type="Proteomes" id="UP001162131">
    <property type="component" value="Unassembled WGS sequence"/>
</dbReference>
<evidence type="ECO:0000313" key="2">
    <source>
        <dbReference type="Proteomes" id="UP001162131"/>
    </source>
</evidence>
<name>A0AAU9IH55_9CILI</name>
<comment type="caution">
    <text evidence="1">The sequence shown here is derived from an EMBL/GenBank/DDBJ whole genome shotgun (WGS) entry which is preliminary data.</text>
</comment>
<protein>
    <submittedName>
        <fullName evidence="1">Uncharacterized protein</fullName>
    </submittedName>
</protein>
<gene>
    <name evidence="1" type="ORF">BSTOLATCC_MIC11774</name>
</gene>
<keyword evidence="2" id="KW-1185">Reference proteome</keyword>
<organism evidence="1 2">
    <name type="scientific">Blepharisma stoltei</name>
    <dbReference type="NCBI Taxonomy" id="1481888"/>
    <lineage>
        <taxon>Eukaryota</taxon>
        <taxon>Sar</taxon>
        <taxon>Alveolata</taxon>
        <taxon>Ciliophora</taxon>
        <taxon>Postciliodesmatophora</taxon>
        <taxon>Heterotrichea</taxon>
        <taxon>Heterotrichida</taxon>
        <taxon>Blepharismidae</taxon>
        <taxon>Blepharisma</taxon>
    </lineage>
</organism>
<accession>A0AAU9IH55</accession>
<dbReference type="EMBL" id="CAJZBQ010000012">
    <property type="protein sequence ID" value="CAG9314779.1"/>
    <property type="molecule type" value="Genomic_DNA"/>
</dbReference>
<dbReference type="AlphaFoldDB" id="A0AAU9IH55"/>